<dbReference type="Pfam" id="PF03466">
    <property type="entry name" value="LysR_substrate"/>
    <property type="match status" value="1"/>
</dbReference>
<dbReference type="PANTHER" id="PTHR30537">
    <property type="entry name" value="HTH-TYPE TRANSCRIPTIONAL REGULATOR"/>
    <property type="match status" value="1"/>
</dbReference>
<feature type="domain" description="HTH lysR-type" evidence="5">
    <location>
        <begin position="11"/>
        <end position="62"/>
    </location>
</feature>
<keyword evidence="2" id="KW-0805">Transcription regulation</keyword>
<protein>
    <submittedName>
        <fullName evidence="6">LysR family transcriptional regulator</fullName>
    </submittedName>
</protein>
<dbReference type="PROSITE" id="PS50931">
    <property type="entry name" value="HTH_LYSR"/>
    <property type="match status" value="1"/>
</dbReference>
<evidence type="ECO:0000313" key="6">
    <source>
        <dbReference type="EMBL" id="MBW6531580.1"/>
    </source>
</evidence>
<dbReference type="InterPro" id="IPR036388">
    <property type="entry name" value="WH-like_DNA-bd_sf"/>
</dbReference>
<dbReference type="Pfam" id="PF00126">
    <property type="entry name" value="HTH_1"/>
    <property type="match status" value="1"/>
</dbReference>
<evidence type="ECO:0000259" key="5">
    <source>
        <dbReference type="PROSITE" id="PS50931"/>
    </source>
</evidence>
<evidence type="ECO:0000256" key="4">
    <source>
        <dbReference type="ARBA" id="ARBA00023163"/>
    </source>
</evidence>
<keyword evidence="7" id="KW-1185">Reference proteome</keyword>
<dbReference type="SUPFAM" id="SSF53850">
    <property type="entry name" value="Periplasmic binding protein-like II"/>
    <property type="match status" value="1"/>
</dbReference>
<dbReference type="Gene3D" id="1.10.10.10">
    <property type="entry name" value="Winged helix-like DNA-binding domain superfamily/Winged helix DNA-binding domain"/>
    <property type="match status" value="1"/>
</dbReference>
<comment type="caution">
    <text evidence="6">The sequence shown here is derived from an EMBL/GenBank/DDBJ whole genome shotgun (WGS) entry which is preliminary data.</text>
</comment>
<dbReference type="InterPro" id="IPR036390">
    <property type="entry name" value="WH_DNA-bd_sf"/>
</dbReference>
<dbReference type="EMBL" id="JAHXZN010000004">
    <property type="protein sequence ID" value="MBW6531580.1"/>
    <property type="molecule type" value="Genomic_DNA"/>
</dbReference>
<dbReference type="PRINTS" id="PR00039">
    <property type="entry name" value="HTHLYSR"/>
</dbReference>
<name>A0ABS7BPP2_9SPHN</name>
<dbReference type="PANTHER" id="PTHR30537:SF3">
    <property type="entry name" value="TRANSCRIPTIONAL REGULATORY PROTEIN"/>
    <property type="match status" value="1"/>
</dbReference>
<dbReference type="InterPro" id="IPR005119">
    <property type="entry name" value="LysR_subst-bd"/>
</dbReference>
<comment type="similarity">
    <text evidence="1">Belongs to the LysR transcriptional regulatory family.</text>
</comment>
<evidence type="ECO:0000313" key="7">
    <source>
        <dbReference type="Proteomes" id="UP000759103"/>
    </source>
</evidence>
<evidence type="ECO:0000256" key="1">
    <source>
        <dbReference type="ARBA" id="ARBA00009437"/>
    </source>
</evidence>
<dbReference type="Gene3D" id="3.40.190.290">
    <property type="match status" value="1"/>
</dbReference>
<keyword evidence="3" id="KW-0238">DNA-binding</keyword>
<dbReference type="RefSeq" id="WP_219748981.1">
    <property type="nucleotide sequence ID" value="NZ_JAHXZN010000004.1"/>
</dbReference>
<evidence type="ECO:0000256" key="2">
    <source>
        <dbReference type="ARBA" id="ARBA00023015"/>
    </source>
</evidence>
<reference evidence="6 7" key="1">
    <citation type="submission" date="2021-07" db="EMBL/GenBank/DDBJ databases">
        <title>Sphingomonas sp.</title>
        <authorList>
            <person name="Feng G."/>
            <person name="Li J."/>
            <person name="Pan M."/>
        </authorList>
    </citation>
    <scope>NUCLEOTIDE SEQUENCE [LARGE SCALE GENOMIC DNA]</scope>
    <source>
        <strain evidence="6 7">RRHST34</strain>
    </source>
</reference>
<dbReference type="InterPro" id="IPR058163">
    <property type="entry name" value="LysR-type_TF_proteobact-type"/>
</dbReference>
<evidence type="ECO:0000256" key="3">
    <source>
        <dbReference type="ARBA" id="ARBA00023125"/>
    </source>
</evidence>
<proteinExistence type="inferred from homology"/>
<keyword evidence="4" id="KW-0804">Transcription</keyword>
<gene>
    <name evidence="6" type="ORF">KZ820_12620</name>
</gene>
<dbReference type="InterPro" id="IPR000847">
    <property type="entry name" value="LysR_HTH_N"/>
</dbReference>
<organism evidence="6 7">
    <name type="scientific">Sphingomonas citri</name>
    <dbReference type="NCBI Taxonomy" id="2862499"/>
    <lineage>
        <taxon>Bacteria</taxon>
        <taxon>Pseudomonadati</taxon>
        <taxon>Pseudomonadota</taxon>
        <taxon>Alphaproteobacteria</taxon>
        <taxon>Sphingomonadales</taxon>
        <taxon>Sphingomonadaceae</taxon>
        <taxon>Sphingomonas</taxon>
    </lineage>
</organism>
<accession>A0ABS7BPP2</accession>
<sequence>MNEEPSWDVYRSFAAVLRERSLSAAARALGLTQPSVARHVAALEQAVGSALFVRSPRGLSPTDRALALRPHAEALVAAATALRRAGSGSPDMPEGVVRVSASQAVGVWHLPPILAALRRAHPRLAIELALSDSVDDLLQRQADVAVRMVEPAQQALVARRVGAVRLGFHAHRDYLARRGTPAAAADLRDHDLIGPDTETAFTRAAAARWLPGLDRAAFGLRTDSDAAHVAAIAAGFGIGICQTAVARRDPALVRVLPEALDVALPLWIVMHEDLRGGARYRTVFDALADGLAQVVAADRVITAPG</sequence>
<dbReference type="SUPFAM" id="SSF46785">
    <property type="entry name" value="Winged helix' DNA-binding domain"/>
    <property type="match status" value="1"/>
</dbReference>
<dbReference type="Proteomes" id="UP000759103">
    <property type="component" value="Unassembled WGS sequence"/>
</dbReference>